<feature type="compositionally biased region" description="Basic and acidic residues" evidence="7">
    <location>
        <begin position="310"/>
        <end position="320"/>
    </location>
</feature>
<feature type="compositionally biased region" description="Low complexity" evidence="7">
    <location>
        <begin position="16"/>
        <end position="33"/>
    </location>
</feature>
<dbReference type="GO" id="GO:0005634">
    <property type="term" value="C:nucleus"/>
    <property type="evidence" value="ECO:0007669"/>
    <property type="project" value="UniProtKB-SubCell"/>
</dbReference>
<comment type="subcellular location">
    <subcellularLocation>
        <location evidence="1">Nucleus</location>
    </subcellularLocation>
</comment>
<protein>
    <submittedName>
        <fullName evidence="10">G-box-binding factor 1-like</fullName>
    </submittedName>
</protein>
<feature type="region of interest" description="Disordered" evidence="7">
    <location>
        <begin position="94"/>
        <end position="214"/>
    </location>
</feature>
<evidence type="ECO:0000256" key="6">
    <source>
        <dbReference type="ARBA" id="ARBA00023242"/>
    </source>
</evidence>
<keyword evidence="9" id="KW-1185">Reference proteome</keyword>
<dbReference type="CDD" id="cd14702">
    <property type="entry name" value="bZIP_plant_GBF1"/>
    <property type="match status" value="1"/>
</dbReference>
<dbReference type="PROSITE" id="PS50217">
    <property type="entry name" value="BZIP"/>
    <property type="match status" value="1"/>
</dbReference>
<sequence>MGSGEESAAHGKPGKTTPTSAVAATVAAAAPASGQETPATAIYPDWGTSIQAFYGPGAGPPPPFFPGVCCWIAVAASLCLGWPALDSGLWHTDPFPRDVPSRRDGAVYPPGEVEGRPPDLKDQGSVKKKARVGSAAESLQGKSGDGGRATSGSADDDATQSEYEGSSDGKDESSEPQDFAARKNSAEGPTAAQCNTAESSYSGKGHPASKLPVLAPGRAVLPCPTTNLSIGMDMWNSTHAEAALIKSRPGMASSPMVGRKTVDERELKRQKRKQSNRESARRSRQRKQQECEDLARRVDQLNNENNALRSEIEQLNKDSKELELENASIMEELKRMYGPNVLSEFESGNGDRSSKIPADGESNGHTHR</sequence>
<gene>
    <name evidence="10" type="primary">LOC120267077</name>
</gene>
<evidence type="ECO:0000313" key="10">
    <source>
        <dbReference type="RefSeq" id="XP_039130702.1"/>
    </source>
</evidence>
<dbReference type="RefSeq" id="XP_039130702.1">
    <property type="nucleotide sequence ID" value="XM_039274768.1"/>
</dbReference>
<dbReference type="Pfam" id="PF16596">
    <property type="entry name" value="MFMR_assoc"/>
    <property type="match status" value="1"/>
</dbReference>
<keyword evidence="6" id="KW-0539">Nucleus</keyword>
<dbReference type="InterPro" id="IPR004827">
    <property type="entry name" value="bZIP"/>
</dbReference>
<evidence type="ECO:0000256" key="2">
    <source>
        <dbReference type="ARBA" id="ARBA00007163"/>
    </source>
</evidence>
<feature type="region of interest" description="Disordered" evidence="7">
    <location>
        <begin position="1"/>
        <end position="38"/>
    </location>
</feature>
<dbReference type="Proteomes" id="UP001515500">
    <property type="component" value="Chromosome 8"/>
</dbReference>
<evidence type="ECO:0000259" key="8">
    <source>
        <dbReference type="PROSITE" id="PS50217"/>
    </source>
</evidence>
<feature type="compositionally biased region" description="Basic and acidic residues" evidence="7">
    <location>
        <begin position="94"/>
        <end position="105"/>
    </location>
</feature>
<keyword evidence="5" id="KW-0804">Transcription</keyword>
<comment type="similarity">
    <text evidence="2">Belongs to the bZIP family.</text>
</comment>
<accession>A0AB40BTE0</accession>
<evidence type="ECO:0000313" key="9">
    <source>
        <dbReference type="Proteomes" id="UP001515500"/>
    </source>
</evidence>
<dbReference type="PROSITE" id="PS00036">
    <property type="entry name" value="BZIP_BASIC"/>
    <property type="match status" value="1"/>
</dbReference>
<feature type="region of interest" description="Disordered" evidence="7">
    <location>
        <begin position="246"/>
        <end position="320"/>
    </location>
</feature>
<organism evidence="9 10">
    <name type="scientific">Dioscorea cayennensis subsp. rotundata</name>
    <name type="common">White Guinea yam</name>
    <name type="synonym">Dioscorea rotundata</name>
    <dbReference type="NCBI Taxonomy" id="55577"/>
    <lineage>
        <taxon>Eukaryota</taxon>
        <taxon>Viridiplantae</taxon>
        <taxon>Streptophyta</taxon>
        <taxon>Embryophyta</taxon>
        <taxon>Tracheophyta</taxon>
        <taxon>Spermatophyta</taxon>
        <taxon>Magnoliopsida</taxon>
        <taxon>Liliopsida</taxon>
        <taxon>Dioscoreales</taxon>
        <taxon>Dioscoreaceae</taxon>
        <taxon>Dioscorea</taxon>
    </lineage>
</organism>
<dbReference type="SUPFAM" id="SSF57959">
    <property type="entry name" value="Leucine zipper domain"/>
    <property type="match status" value="1"/>
</dbReference>
<reference evidence="10" key="1">
    <citation type="submission" date="2025-08" db="UniProtKB">
        <authorList>
            <consortium name="RefSeq"/>
        </authorList>
    </citation>
    <scope>IDENTIFICATION</scope>
</reference>
<dbReference type="Gene3D" id="1.20.5.170">
    <property type="match status" value="1"/>
</dbReference>
<dbReference type="FunFam" id="1.20.5.170:FF:000020">
    <property type="entry name" value="BZIP transcription factor"/>
    <property type="match status" value="1"/>
</dbReference>
<evidence type="ECO:0000256" key="1">
    <source>
        <dbReference type="ARBA" id="ARBA00004123"/>
    </source>
</evidence>
<dbReference type="Pfam" id="PF00170">
    <property type="entry name" value="bZIP_1"/>
    <property type="match status" value="1"/>
</dbReference>
<feature type="domain" description="BZIP" evidence="8">
    <location>
        <begin position="266"/>
        <end position="329"/>
    </location>
</feature>
<dbReference type="GO" id="GO:0043565">
    <property type="term" value="F:sequence-specific DNA binding"/>
    <property type="evidence" value="ECO:0007669"/>
    <property type="project" value="InterPro"/>
</dbReference>
<dbReference type="SMART" id="SM00338">
    <property type="entry name" value="BRLZ"/>
    <property type="match status" value="1"/>
</dbReference>
<keyword evidence="4" id="KW-0238">DNA-binding</keyword>
<feature type="compositionally biased region" description="Basic and acidic residues" evidence="7">
    <location>
        <begin position="275"/>
        <end position="299"/>
    </location>
</feature>
<dbReference type="InterPro" id="IPR044827">
    <property type="entry name" value="GBF-like"/>
</dbReference>
<evidence type="ECO:0000256" key="7">
    <source>
        <dbReference type="SAM" id="MobiDB-lite"/>
    </source>
</evidence>
<evidence type="ECO:0000256" key="4">
    <source>
        <dbReference type="ARBA" id="ARBA00023125"/>
    </source>
</evidence>
<evidence type="ECO:0000256" key="3">
    <source>
        <dbReference type="ARBA" id="ARBA00023015"/>
    </source>
</evidence>
<dbReference type="PANTHER" id="PTHR45967">
    <property type="entry name" value="G-BOX-BINDING FACTOR 3-RELATED"/>
    <property type="match status" value="1"/>
</dbReference>
<dbReference type="AlphaFoldDB" id="A0AB40BTE0"/>
<evidence type="ECO:0000256" key="5">
    <source>
        <dbReference type="ARBA" id="ARBA00023163"/>
    </source>
</evidence>
<dbReference type="InterPro" id="IPR045314">
    <property type="entry name" value="bZIP_plant_GBF1"/>
</dbReference>
<dbReference type="GeneID" id="120267077"/>
<feature type="compositionally biased region" description="Polar residues" evidence="7">
    <location>
        <begin position="192"/>
        <end position="202"/>
    </location>
</feature>
<dbReference type="InterPro" id="IPR046347">
    <property type="entry name" value="bZIP_sf"/>
</dbReference>
<feature type="region of interest" description="Disordered" evidence="7">
    <location>
        <begin position="335"/>
        <end position="368"/>
    </location>
</feature>
<keyword evidence="3" id="KW-0805">Transcription regulation</keyword>
<proteinExistence type="inferred from homology"/>
<feature type="compositionally biased region" description="Basic and acidic residues" evidence="7">
    <location>
        <begin position="113"/>
        <end position="125"/>
    </location>
</feature>
<dbReference type="PANTHER" id="PTHR45967:SF20">
    <property type="entry name" value="G-BOX-BINDING FACTOR 1"/>
    <property type="match status" value="1"/>
</dbReference>
<name>A0AB40BTE0_DIOCR</name>
<dbReference type="GO" id="GO:0003700">
    <property type="term" value="F:DNA-binding transcription factor activity"/>
    <property type="evidence" value="ECO:0007669"/>
    <property type="project" value="InterPro"/>
</dbReference>